<protein>
    <submittedName>
        <fullName evidence="1">Uncharacterized protein</fullName>
    </submittedName>
</protein>
<organism evidence="1 2">
    <name type="scientific">Eretmocerus hayati</name>
    <dbReference type="NCBI Taxonomy" id="131215"/>
    <lineage>
        <taxon>Eukaryota</taxon>
        <taxon>Metazoa</taxon>
        <taxon>Ecdysozoa</taxon>
        <taxon>Arthropoda</taxon>
        <taxon>Hexapoda</taxon>
        <taxon>Insecta</taxon>
        <taxon>Pterygota</taxon>
        <taxon>Neoptera</taxon>
        <taxon>Endopterygota</taxon>
        <taxon>Hymenoptera</taxon>
        <taxon>Apocrita</taxon>
        <taxon>Proctotrupomorpha</taxon>
        <taxon>Chalcidoidea</taxon>
        <taxon>Aphelinidae</taxon>
        <taxon>Aphelininae</taxon>
        <taxon>Eretmocerus</taxon>
    </lineage>
</organism>
<dbReference type="Proteomes" id="UP001239111">
    <property type="component" value="Chromosome 2"/>
</dbReference>
<evidence type="ECO:0000313" key="1">
    <source>
        <dbReference type="EMBL" id="KAJ8675150.1"/>
    </source>
</evidence>
<dbReference type="EMBL" id="CM056742">
    <property type="protein sequence ID" value="KAJ8675150.1"/>
    <property type="molecule type" value="Genomic_DNA"/>
</dbReference>
<accession>A0ACC2P037</accession>
<comment type="caution">
    <text evidence="1">The sequence shown here is derived from an EMBL/GenBank/DDBJ whole genome shotgun (WGS) entry which is preliminary data.</text>
</comment>
<reference evidence="1" key="1">
    <citation type="submission" date="2023-04" db="EMBL/GenBank/DDBJ databases">
        <title>A chromosome-level genome assembly of the parasitoid wasp Eretmocerus hayati.</title>
        <authorList>
            <person name="Zhong Y."/>
            <person name="Liu S."/>
            <person name="Liu Y."/>
        </authorList>
    </citation>
    <scope>NUCLEOTIDE SEQUENCE</scope>
    <source>
        <strain evidence="1">ZJU_SS_LIU_2023</strain>
    </source>
</reference>
<gene>
    <name evidence="1" type="ORF">QAD02_010936</name>
</gene>
<keyword evidence="2" id="KW-1185">Reference proteome</keyword>
<sequence>MSVDSLKQIITDYMKRNLSTYQVTVITKSANTLNSLGSNILKVMIDEFSSVAIDLETISSTPGSTLSSKLWTQTADQSNLKIGIIEVNDTTDADLELVEMLDFYINYSFWLRGKSIIFLTNGNAKQIFEKFVRYAWSQNFLDLTIVECVEETPKNGLQRMPDQEYLVFVHTFDPFRSEYYIDSLTEKTDILPDKLRDLHKYPLYVEVQDELGAFKPNEYFKEKKYEFAVYDDSIYRMTILAEAMNFFPVPFFKTIDSSKDIVNLDEPLVLEPPRVQSIAPGLHTKSFRLECAENMIDIDEDERTSPSVIENITLLEKRNFTAMSQINGIDIPRSVWKNVFYSDKLFSSSRIYQESIDFQLYMHTNEWINELDDIKLDMKRAKNILSSIVRIPNLEEVRLCVAQRAIVETNISSYNFLTVCIALVVMELIIFLSSRFLKLDKNVWSVSKIAHLLLGGSMTNQQKMSLRGKVLLISVYFASIIMMVLTGDELLKMMLTSKEILRFKTLKELADSGLSLHVLNKTKEYLLIYGKYNSHVQKIANRSITVESAEHIMDIISKDVTGGLIYGKLVQPRKSLKSPDVWSADGNLFETIIDDIITTDAFFMETNRNSPYIEQFEALFLKMIEFGLLHEYFETFSYHTIRSWFRSRATLSTASYSRHGEKNDRDVDIPLQFKLKIIIIIGYFLSCVALVWEFQNASRRRHYSRVRRV</sequence>
<name>A0ACC2P037_9HYME</name>
<evidence type="ECO:0000313" key="2">
    <source>
        <dbReference type="Proteomes" id="UP001239111"/>
    </source>
</evidence>
<proteinExistence type="predicted"/>